<dbReference type="PANTHER" id="PTHR10502:SF102">
    <property type="entry name" value="ANNEXIN B11"/>
    <property type="match status" value="1"/>
</dbReference>
<dbReference type="GO" id="GO:0005886">
    <property type="term" value="C:plasma membrane"/>
    <property type="evidence" value="ECO:0007669"/>
    <property type="project" value="TreeGrafter"/>
</dbReference>
<organism evidence="6 7">
    <name type="scientific">Plasmopara halstedii</name>
    <name type="common">Downy mildew of sunflower</name>
    <dbReference type="NCBI Taxonomy" id="4781"/>
    <lineage>
        <taxon>Eukaryota</taxon>
        <taxon>Sar</taxon>
        <taxon>Stramenopiles</taxon>
        <taxon>Oomycota</taxon>
        <taxon>Peronosporomycetes</taxon>
        <taxon>Peronosporales</taxon>
        <taxon>Peronosporaceae</taxon>
        <taxon>Plasmopara</taxon>
    </lineage>
</organism>
<dbReference type="Pfam" id="PF00191">
    <property type="entry name" value="Annexin"/>
    <property type="match status" value="3"/>
</dbReference>
<keyword evidence="3" id="KW-0106">Calcium</keyword>
<name>A0A0N7L6L4_PLAHL</name>
<dbReference type="Gene3D" id="1.10.220.10">
    <property type="entry name" value="Annexin"/>
    <property type="match status" value="3"/>
</dbReference>
<evidence type="ECO:0000256" key="3">
    <source>
        <dbReference type="ARBA" id="ARBA00022837"/>
    </source>
</evidence>
<dbReference type="RefSeq" id="XP_024580972.1">
    <property type="nucleotide sequence ID" value="XM_024730723.1"/>
</dbReference>
<dbReference type="AlphaFoldDB" id="A0A0N7L6L4"/>
<evidence type="ECO:0000256" key="1">
    <source>
        <dbReference type="ARBA" id="ARBA00007831"/>
    </source>
</evidence>
<evidence type="ECO:0000256" key="5">
    <source>
        <dbReference type="ARBA" id="ARBA00023302"/>
    </source>
</evidence>
<keyword evidence="2" id="KW-0677">Repeat</keyword>
<comment type="similarity">
    <text evidence="1">Belongs to the annexin family.</text>
</comment>
<sequence length="207" mass="23305">MARSNAEITVLKKTFSEKYGKDLVKCLSADLSGGLKKMIIAALKGSVPSFDPTVFTNEKAVTDADLLFKAGEGKWGTDRETFIRVVFSSPYEHLRNIDIAYSRKYKKSNIVKAIKAEFKGDAQRALLFHVRMVFEPFELLAELFESTMKGLGTDEYGLSAAVVRYQTIIPDIKVAYNKLYGRNLSDRIRGDTSGEYRDLLLAIVDRR</sequence>
<dbReference type="GO" id="GO:0001786">
    <property type="term" value="F:phosphatidylserine binding"/>
    <property type="evidence" value="ECO:0007669"/>
    <property type="project" value="TreeGrafter"/>
</dbReference>
<reference evidence="7" key="1">
    <citation type="submission" date="2014-09" db="EMBL/GenBank/DDBJ databases">
        <authorList>
            <person name="Sharma Rahul"/>
            <person name="Thines Marco"/>
        </authorList>
    </citation>
    <scope>NUCLEOTIDE SEQUENCE [LARGE SCALE GENOMIC DNA]</scope>
</reference>
<dbReference type="PROSITE" id="PS51897">
    <property type="entry name" value="ANNEXIN_2"/>
    <property type="match status" value="2"/>
</dbReference>
<dbReference type="GO" id="GO:0005737">
    <property type="term" value="C:cytoplasm"/>
    <property type="evidence" value="ECO:0007669"/>
    <property type="project" value="TreeGrafter"/>
</dbReference>
<dbReference type="SUPFAM" id="SSF47874">
    <property type="entry name" value="Annexin"/>
    <property type="match status" value="1"/>
</dbReference>
<dbReference type="STRING" id="4781.A0A0N7L6L4"/>
<dbReference type="SMART" id="SM00335">
    <property type="entry name" value="ANX"/>
    <property type="match status" value="3"/>
</dbReference>
<keyword evidence="7" id="KW-1185">Reference proteome</keyword>
<dbReference type="EMBL" id="CCYD01001204">
    <property type="protein sequence ID" value="CEG44603.1"/>
    <property type="molecule type" value="Genomic_DNA"/>
</dbReference>
<keyword evidence="5" id="KW-0111">Calcium/phospholipid-binding</keyword>
<proteinExistence type="inferred from homology"/>
<dbReference type="FunFam" id="1.10.220.10:FF:000002">
    <property type="entry name" value="Annexin"/>
    <property type="match status" value="1"/>
</dbReference>
<protein>
    <submittedName>
        <fullName evidence="6">Annexin family</fullName>
    </submittedName>
</protein>
<dbReference type="InterPro" id="IPR018502">
    <property type="entry name" value="Annexin_repeat"/>
</dbReference>
<keyword evidence="4" id="KW-0041">Annexin</keyword>
<evidence type="ECO:0000256" key="4">
    <source>
        <dbReference type="ARBA" id="ARBA00023216"/>
    </source>
</evidence>
<dbReference type="GeneID" id="36396006"/>
<dbReference type="GO" id="GO:0005509">
    <property type="term" value="F:calcium ion binding"/>
    <property type="evidence" value="ECO:0007669"/>
    <property type="project" value="InterPro"/>
</dbReference>
<evidence type="ECO:0000313" key="7">
    <source>
        <dbReference type="Proteomes" id="UP000054928"/>
    </source>
</evidence>
<evidence type="ECO:0000256" key="2">
    <source>
        <dbReference type="ARBA" id="ARBA00022737"/>
    </source>
</evidence>
<evidence type="ECO:0000313" key="6">
    <source>
        <dbReference type="EMBL" id="CEG44603.1"/>
    </source>
</evidence>
<dbReference type="PANTHER" id="PTHR10502">
    <property type="entry name" value="ANNEXIN"/>
    <property type="match status" value="1"/>
</dbReference>
<dbReference type="Proteomes" id="UP000054928">
    <property type="component" value="Unassembled WGS sequence"/>
</dbReference>
<dbReference type="OrthoDB" id="74072at2759"/>
<dbReference type="OMA" id="AREENWD"/>
<dbReference type="GO" id="GO:0005544">
    <property type="term" value="F:calcium-dependent phospholipid binding"/>
    <property type="evidence" value="ECO:0007669"/>
    <property type="project" value="UniProtKB-KW"/>
</dbReference>
<accession>A0A0N7L6L4</accession>
<dbReference type="InterPro" id="IPR037104">
    <property type="entry name" value="Annexin_sf"/>
</dbReference>